<organism evidence="10 11">
    <name type="scientific">Shouchella xiaoxiensis</name>
    <dbReference type="NCBI Taxonomy" id="766895"/>
    <lineage>
        <taxon>Bacteria</taxon>
        <taxon>Bacillati</taxon>
        <taxon>Bacillota</taxon>
        <taxon>Bacilli</taxon>
        <taxon>Bacillales</taxon>
        <taxon>Bacillaceae</taxon>
        <taxon>Shouchella</taxon>
    </lineage>
</organism>
<keyword evidence="10" id="KW-0645">Protease</keyword>
<dbReference type="PANTHER" id="PTHR33507">
    <property type="entry name" value="INNER MEMBRANE PROTEIN YBBJ"/>
    <property type="match status" value="1"/>
</dbReference>
<evidence type="ECO:0000256" key="6">
    <source>
        <dbReference type="SAM" id="SignalP"/>
    </source>
</evidence>
<dbReference type="CDD" id="cd07021">
    <property type="entry name" value="Clp_protease_NfeD_like"/>
    <property type="match status" value="1"/>
</dbReference>
<dbReference type="InterPro" id="IPR002810">
    <property type="entry name" value="NfeD-like_C"/>
</dbReference>
<dbReference type="InterPro" id="IPR056738">
    <property type="entry name" value="NfeD1b_N"/>
</dbReference>
<keyword evidence="6" id="KW-0732">Signal</keyword>
<evidence type="ECO:0000259" key="7">
    <source>
        <dbReference type="Pfam" id="PF01957"/>
    </source>
</evidence>
<keyword evidence="10" id="KW-0378">Hydrolase</keyword>
<feature type="domain" description="NfeD integral membrane" evidence="8">
    <location>
        <begin position="242"/>
        <end position="355"/>
    </location>
</feature>
<evidence type="ECO:0000256" key="5">
    <source>
        <dbReference type="SAM" id="Phobius"/>
    </source>
</evidence>
<feature type="domain" description="NfeD1b N-terminal" evidence="9">
    <location>
        <begin position="35"/>
        <end position="221"/>
    </location>
</feature>
<gene>
    <name evidence="10" type="ORF">JOC54_001322</name>
</gene>
<dbReference type="Pfam" id="PF25145">
    <property type="entry name" value="NfeD1b_N"/>
    <property type="match status" value="1"/>
</dbReference>
<dbReference type="PANTHER" id="PTHR33507:SF3">
    <property type="entry name" value="INNER MEMBRANE PROTEIN YBBJ"/>
    <property type="match status" value="1"/>
</dbReference>
<dbReference type="InterPro" id="IPR012340">
    <property type="entry name" value="NA-bd_OB-fold"/>
</dbReference>
<evidence type="ECO:0000256" key="4">
    <source>
        <dbReference type="ARBA" id="ARBA00023136"/>
    </source>
</evidence>
<protein>
    <submittedName>
        <fullName evidence="10">Membrane-bound serine protease (ClpP class)</fullName>
    </submittedName>
</protein>
<evidence type="ECO:0000256" key="1">
    <source>
        <dbReference type="ARBA" id="ARBA00004141"/>
    </source>
</evidence>
<feature type="signal peptide" evidence="6">
    <location>
        <begin position="1"/>
        <end position="25"/>
    </location>
</feature>
<keyword evidence="2 5" id="KW-0812">Transmembrane</keyword>
<evidence type="ECO:0000313" key="10">
    <source>
        <dbReference type="EMBL" id="MBM7838091.1"/>
    </source>
</evidence>
<evidence type="ECO:0000259" key="8">
    <source>
        <dbReference type="Pfam" id="PF24961"/>
    </source>
</evidence>
<keyword evidence="11" id="KW-1185">Reference proteome</keyword>
<feature type="chain" id="PRO_5045838072" evidence="6">
    <location>
        <begin position="26"/>
        <end position="445"/>
    </location>
</feature>
<dbReference type="GO" id="GO:0006508">
    <property type="term" value="P:proteolysis"/>
    <property type="evidence" value="ECO:0007669"/>
    <property type="project" value="UniProtKB-KW"/>
</dbReference>
<dbReference type="InterPro" id="IPR052165">
    <property type="entry name" value="Membrane_assoc_protease"/>
</dbReference>
<feature type="transmembrane region" description="Helical" evidence="5">
    <location>
        <begin position="335"/>
        <end position="358"/>
    </location>
</feature>
<dbReference type="GO" id="GO:0008233">
    <property type="term" value="F:peptidase activity"/>
    <property type="evidence" value="ECO:0007669"/>
    <property type="project" value="UniProtKB-KW"/>
</dbReference>
<proteinExistence type="predicted"/>
<dbReference type="Gene3D" id="2.40.50.140">
    <property type="entry name" value="Nucleic acid-binding proteins"/>
    <property type="match status" value="1"/>
</dbReference>
<feature type="domain" description="NfeD-like C-terminal" evidence="7">
    <location>
        <begin position="387"/>
        <end position="440"/>
    </location>
</feature>
<comment type="caution">
    <text evidence="10">The sequence shown here is derived from an EMBL/GenBank/DDBJ whole genome shotgun (WGS) entry which is preliminary data.</text>
</comment>
<evidence type="ECO:0000313" key="11">
    <source>
        <dbReference type="Proteomes" id="UP001179280"/>
    </source>
</evidence>
<keyword evidence="4 5" id="KW-0472">Membrane</keyword>
<feature type="transmembrane region" description="Helical" evidence="5">
    <location>
        <begin position="236"/>
        <end position="256"/>
    </location>
</feature>
<dbReference type="Proteomes" id="UP001179280">
    <property type="component" value="Unassembled WGS sequence"/>
</dbReference>
<feature type="transmembrane region" description="Helical" evidence="5">
    <location>
        <begin position="286"/>
        <end position="304"/>
    </location>
</feature>
<dbReference type="Pfam" id="PF01957">
    <property type="entry name" value="NfeD"/>
    <property type="match status" value="1"/>
</dbReference>
<reference evidence="10" key="1">
    <citation type="submission" date="2021-01" db="EMBL/GenBank/DDBJ databases">
        <title>Genomic Encyclopedia of Type Strains, Phase IV (KMG-IV): sequencing the most valuable type-strain genomes for metagenomic binning, comparative biology and taxonomic classification.</title>
        <authorList>
            <person name="Goeker M."/>
        </authorList>
    </citation>
    <scope>NUCLEOTIDE SEQUENCE</scope>
    <source>
        <strain evidence="10">DSM 21943</strain>
    </source>
</reference>
<evidence type="ECO:0000256" key="3">
    <source>
        <dbReference type="ARBA" id="ARBA00022989"/>
    </source>
</evidence>
<keyword evidence="3 5" id="KW-1133">Transmembrane helix</keyword>
<sequence length="445" mass="47296">MGKWIKIAFLAYLLAFLLIPFQVFANQSTSASETIYVIPVEQTVERGLEAFLERSFKEAEEENADHIILDIDTPGGAVDAAGYIANIINRTDIPVTAFINSEAISAGAYIALNADQIIMVPNGQIGSAGVIDGSGNAADEKVQSLWISRMTTAATENGPDGGRDPAYAEAMANASFDVDGFPSGYLTLNAEQAKEVGYAESIESNLNDVISFLGFDPSSVNVVDSEVSIAEHIARFVTNPIVIPILLSVGSLGLILELYSPGFGIPGIMGISALLLFFFGHMVAGFAGWESLILVVVGVILLGIEMIAPGFGIFGLLGIGLIIAGLFMASFSTTVMVFSVGIALFLTIAAAIILFVFFGDKGPWKRLVLQAQTTSDEGYVTNETEVDLIGQTGKALSILRPAGVALINDKRLDVVSEGSYIEQGRMVKVVYTSGSRIVVRELEQT</sequence>
<dbReference type="Gene3D" id="3.90.226.10">
    <property type="entry name" value="2-enoyl-CoA Hydratase, Chain A, domain 1"/>
    <property type="match status" value="1"/>
</dbReference>
<dbReference type="EMBL" id="JAFBCV010000003">
    <property type="protein sequence ID" value="MBM7838091.1"/>
    <property type="molecule type" value="Genomic_DNA"/>
</dbReference>
<dbReference type="InterPro" id="IPR029045">
    <property type="entry name" value="ClpP/crotonase-like_dom_sf"/>
</dbReference>
<dbReference type="SUPFAM" id="SSF52096">
    <property type="entry name" value="ClpP/crotonase"/>
    <property type="match status" value="1"/>
</dbReference>
<evidence type="ECO:0000259" key="9">
    <source>
        <dbReference type="Pfam" id="PF25145"/>
    </source>
</evidence>
<feature type="transmembrane region" description="Helical" evidence="5">
    <location>
        <begin position="263"/>
        <end position="280"/>
    </location>
</feature>
<dbReference type="RefSeq" id="WP_204465227.1">
    <property type="nucleotide sequence ID" value="NZ_JAFBCV010000003.1"/>
</dbReference>
<name>A0ABS2SSV5_9BACI</name>
<accession>A0ABS2SSV5</accession>
<dbReference type="InterPro" id="IPR056739">
    <property type="entry name" value="NfeD_membrane"/>
</dbReference>
<evidence type="ECO:0000256" key="2">
    <source>
        <dbReference type="ARBA" id="ARBA00022692"/>
    </source>
</evidence>
<comment type="subcellular location">
    <subcellularLocation>
        <location evidence="1">Membrane</location>
        <topology evidence="1">Multi-pass membrane protein</topology>
    </subcellularLocation>
</comment>
<dbReference type="Pfam" id="PF24961">
    <property type="entry name" value="NfeD_membrane"/>
    <property type="match status" value="1"/>
</dbReference>